<dbReference type="PROSITE" id="PS00624">
    <property type="entry name" value="GMC_OXRED_2"/>
    <property type="match status" value="1"/>
</dbReference>
<dbReference type="STRING" id="6573.A0A210Q361"/>
<dbReference type="Gene3D" id="3.50.50.60">
    <property type="entry name" value="FAD/NAD(P)-binding domain"/>
    <property type="match status" value="1"/>
</dbReference>
<sequence>MVKFLLTAIIIGVIAYVFFKTALNTESGNTGFSTKLKTSYDYIIVGAGSSGSVLASRLSKDPKNDVVLLEAGGSDETSPYIYKPGAVAMLLKSNEDWEYYTLPQEQACQAMEEERSYWPRGRVLGGSNALNWMVHIRGNRHDYDSWSEEGCDGWSYKDVLPYFIKSEDIQIDEFKQSEYRGKRGPLPVTRPNITPMQKLYLGAGKDLGYSLIDCNGEDQIGFSWMQSTIKQGERWSSYRAFIKPHLDRSNLHIMPNTLTTKVIIKDKKAIGVECIRNGRKVRVFARKEVILSAGSVNSPQLLMLSGVGPKEHLNKLGIPVLADLPVGDNLQDHLMIPLVYGINTTGSITLDKLNSIWSVKQYEYFRTGLWSATSGECLAFVYRDFNKKTDAGKSADIQISVNSVHTTTPSMRDSMHFNYQEKVKDQIFTDTEKVETILFLPILLRPKSRGYIRLKSRDPFDYPDIDPNYLEHPDDVHTLIEGVRFTEKMVGTDSLKSIGMDVNSPILYHKMCSVHEFRSDKFWECFVRHFTLTVYHPTSTCRMGGKDDPSAVVDPQLRVKGISGLRVVDASVMRNVPSGNTNAPSIMIGEKAADMIRKG</sequence>
<dbReference type="PANTHER" id="PTHR11552:SF147">
    <property type="entry name" value="CHOLINE DEHYDROGENASE, MITOCHONDRIAL"/>
    <property type="match status" value="1"/>
</dbReference>
<keyword evidence="3" id="KW-0285">Flavoprotein</keyword>
<keyword evidence="8" id="KW-1185">Reference proteome</keyword>
<dbReference type="GO" id="GO:0050660">
    <property type="term" value="F:flavin adenine dinucleotide binding"/>
    <property type="evidence" value="ECO:0007669"/>
    <property type="project" value="InterPro"/>
</dbReference>
<dbReference type="SUPFAM" id="SSF51905">
    <property type="entry name" value="FAD/NAD(P)-binding domain"/>
    <property type="match status" value="1"/>
</dbReference>
<evidence type="ECO:0000313" key="7">
    <source>
        <dbReference type="EMBL" id="OWF43152.1"/>
    </source>
</evidence>
<evidence type="ECO:0000313" key="8">
    <source>
        <dbReference type="Proteomes" id="UP000242188"/>
    </source>
</evidence>
<dbReference type="Gene3D" id="3.30.560.10">
    <property type="entry name" value="Glucose Oxidase, domain 3"/>
    <property type="match status" value="1"/>
</dbReference>
<proteinExistence type="inferred from homology"/>
<evidence type="ECO:0000259" key="6">
    <source>
        <dbReference type="PROSITE" id="PS00624"/>
    </source>
</evidence>
<evidence type="ECO:0000256" key="2">
    <source>
        <dbReference type="ARBA" id="ARBA00010790"/>
    </source>
</evidence>
<comment type="cofactor">
    <cofactor evidence="1 5">
        <name>FAD</name>
        <dbReference type="ChEBI" id="CHEBI:57692"/>
    </cofactor>
</comment>
<evidence type="ECO:0000256" key="1">
    <source>
        <dbReference type="ARBA" id="ARBA00001974"/>
    </source>
</evidence>
<dbReference type="InterPro" id="IPR007867">
    <property type="entry name" value="GMC_OxRtase_C"/>
</dbReference>
<gene>
    <name evidence="7" type="ORF">KP79_PYT14830</name>
</gene>
<keyword evidence="4 5" id="KW-0274">FAD</keyword>
<evidence type="ECO:0000256" key="3">
    <source>
        <dbReference type="ARBA" id="ARBA00022630"/>
    </source>
</evidence>
<dbReference type="Pfam" id="PF05199">
    <property type="entry name" value="GMC_oxred_C"/>
    <property type="match status" value="1"/>
</dbReference>
<protein>
    <submittedName>
        <fullName evidence="7">Glucose dehydrogenase [acceptor]</fullName>
    </submittedName>
</protein>
<dbReference type="InterPro" id="IPR036188">
    <property type="entry name" value="FAD/NAD-bd_sf"/>
</dbReference>
<feature type="binding site" evidence="5">
    <location>
        <position position="123"/>
    </location>
    <ligand>
        <name>FAD</name>
        <dbReference type="ChEBI" id="CHEBI:57692"/>
    </ligand>
</feature>
<dbReference type="EMBL" id="NEDP02005158">
    <property type="protein sequence ID" value="OWF43152.1"/>
    <property type="molecule type" value="Genomic_DNA"/>
</dbReference>
<dbReference type="Pfam" id="PF00732">
    <property type="entry name" value="GMC_oxred_N"/>
    <property type="match status" value="1"/>
</dbReference>
<dbReference type="GO" id="GO:0016614">
    <property type="term" value="F:oxidoreductase activity, acting on CH-OH group of donors"/>
    <property type="evidence" value="ECO:0007669"/>
    <property type="project" value="InterPro"/>
</dbReference>
<dbReference type="SUPFAM" id="SSF54373">
    <property type="entry name" value="FAD-linked reductases, C-terminal domain"/>
    <property type="match status" value="1"/>
</dbReference>
<reference evidence="7 8" key="1">
    <citation type="journal article" date="2017" name="Nat. Ecol. Evol.">
        <title>Scallop genome provides insights into evolution of bilaterian karyotype and development.</title>
        <authorList>
            <person name="Wang S."/>
            <person name="Zhang J."/>
            <person name="Jiao W."/>
            <person name="Li J."/>
            <person name="Xun X."/>
            <person name="Sun Y."/>
            <person name="Guo X."/>
            <person name="Huan P."/>
            <person name="Dong B."/>
            <person name="Zhang L."/>
            <person name="Hu X."/>
            <person name="Sun X."/>
            <person name="Wang J."/>
            <person name="Zhao C."/>
            <person name="Wang Y."/>
            <person name="Wang D."/>
            <person name="Huang X."/>
            <person name="Wang R."/>
            <person name="Lv J."/>
            <person name="Li Y."/>
            <person name="Zhang Z."/>
            <person name="Liu B."/>
            <person name="Lu W."/>
            <person name="Hui Y."/>
            <person name="Liang J."/>
            <person name="Zhou Z."/>
            <person name="Hou R."/>
            <person name="Li X."/>
            <person name="Liu Y."/>
            <person name="Li H."/>
            <person name="Ning X."/>
            <person name="Lin Y."/>
            <person name="Zhao L."/>
            <person name="Xing Q."/>
            <person name="Dou J."/>
            <person name="Li Y."/>
            <person name="Mao J."/>
            <person name="Guo H."/>
            <person name="Dou H."/>
            <person name="Li T."/>
            <person name="Mu C."/>
            <person name="Jiang W."/>
            <person name="Fu Q."/>
            <person name="Fu X."/>
            <person name="Miao Y."/>
            <person name="Liu J."/>
            <person name="Yu Q."/>
            <person name="Li R."/>
            <person name="Liao H."/>
            <person name="Li X."/>
            <person name="Kong Y."/>
            <person name="Jiang Z."/>
            <person name="Chourrout D."/>
            <person name="Li R."/>
            <person name="Bao Z."/>
        </authorList>
    </citation>
    <scope>NUCLEOTIDE SEQUENCE [LARGE SCALE GENOMIC DNA]</scope>
    <source>
        <strain evidence="7 8">PY_sf001</strain>
    </source>
</reference>
<accession>A0A210Q361</accession>
<feature type="binding site" evidence="5">
    <location>
        <begin position="131"/>
        <end position="134"/>
    </location>
    <ligand>
        <name>FAD</name>
        <dbReference type="ChEBI" id="CHEBI:57692"/>
    </ligand>
</feature>
<name>A0A210Q361_MIZYE</name>
<evidence type="ECO:0000256" key="5">
    <source>
        <dbReference type="PIRSR" id="PIRSR000137-2"/>
    </source>
</evidence>
<dbReference type="AlphaFoldDB" id="A0A210Q361"/>
<comment type="similarity">
    <text evidence="2">Belongs to the GMC oxidoreductase family.</text>
</comment>
<evidence type="ECO:0000256" key="4">
    <source>
        <dbReference type="ARBA" id="ARBA00022827"/>
    </source>
</evidence>
<feature type="domain" description="Glucose-methanol-choline oxidoreductase N-terminal" evidence="6">
    <location>
        <begin position="294"/>
        <end position="308"/>
    </location>
</feature>
<organism evidence="7 8">
    <name type="scientific">Mizuhopecten yessoensis</name>
    <name type="common">Japanese scallop</name>
    <name type="synonym">Patinopecten yessoensis</name>
    <dbReference type="NCBI Taxonomy" id="6573"/>
    <lineage>
        <taxon>Eukaryota</taxon>
        <taxon>Metazoa</taxon>
        <taxon>Spiralia</taxon>
        <taxon>Lophotrochozoa</taxon>
        <taxon>Mollusca</taxon>
        <taxon>Bivalvia</taxon>
        <taxon>Autobranchia</taxon>
        <taxon>Pteriomorphia</taxon>
        <taxon>Pectinida</taxon>
        <taxon>Pectinoidea</taxon>
        <taxon>Pectinidae</taxon>
        <taxon>Mizuhopecten</taxon>
    </lineage>
</organism>
<dbReference type="InterPro" id="IPR012132">
    <property type="entry name" value="GMC_OxRdtase"/>
</dbReference>
<dbReference type="PIRSF" id="PIRSF000137">
    <property type="entry name" value="Alcohol_oxidase"/>
    <property type="match status" value="1"/>
</dbReference>
<dbReference type="PANTHER" id="PTHR11552">
    <property type="entry name" value="GLUCOSE-METHANOL-CHOLINE GMC OXIDOREDUCTASE"/>
    <property type="match status" value="1"/>
</dbReference>
<comment type="caution">
    <text evidence="7">The sequence shown here is derived from an EMBL/GenBank/DDBJ whole genome shotgun (WGS) entry which is preliminary data.</text>
</comment>
<dbReference type="Proteomes" id="UP000242188">
    <property type="component" value="Unassembled WGS sequence"/>
</dbReference>
<dbReference type="InterPro" id="IPR000172">
    <property type="entry name" value="GMC_OxRdtase_N"/>
</dbReference>
<dbReference type="OrthoDB" id="269227at2759"/>